<dbReference type="KEGG" id="psoj:PHYSODRAFT_473980"/>
<accession>G4YKH1</accession>
<dbReference type="Proteomes" id="UP000002640">
    <property type="component" value="Unassembled WGS sequence"/>
</dbReference>
<dbReference type="RefSeq" id="XP_009515826.1">
    <property type="nucleotide sequence ID" value="XM_009517531.1"/>
</dbReference>
<evidence type="ECO:0000313" key="1">
    <source>
        <dbReference type="EMBL" id="EGZ28551.1"/>
    </source>
</evidence>
<name>G4YKH1_PHYSP</name>
<sequence>MAFEPSVDLYVPVCYVLVQGKSQETYWRVLNELVILSNRQLEPEHVTCAFESALINAVLEQFPTANLVGCLFHWKQALRRKMLELRLPEDQIKDALSPRKLDTLTVIPEDQIAEKGVRYVRSIVDETGAKTKWNTFWKYFLKTWTQRFDVTTWNVHEMVRCGVDIVNRTNNPLEKYNRDFASRVGTHPSLLTFIEGTKQEAARYLQRIDDIKKGLQTAPQHAPPVVPGIPAGYADFK</sequence>
<reference evidence="1 2" key="1">
    <citation type="journal article" date="2006" name="Science">
        <title>Phytophthora genome sequences uncover evolutionary origins and mechanisms of pathogenesis.</title>
        <authorList>
            <person name="Tyler B.M."/>
            <person name="Tripathy S."/>
            <person name="Zhang X."/>
            <person name="Dehal P."/>
            <person name="Jiang R.H."/>
            <person name="Aerts A."/>
            <person name="Arredondo F.D."/>
            <person name="Baxter L."/>
            <person name="Bensasson D."/>
            <person name="Beynon J.L."/>
            <person name="Chapman J."/>
            <person name="Damasceno C.M."/>
            <person name="Dorrance A.E."/>
            <person name="Dou D."/>
            <person name="Dickerman A.W."/>
            <person name="Dubchak I.L."/>
            <person name="Garbelotto M."/>
            <person name="Gijzen M."/>
            <person name="Gordon S.G."/>
            <person name="Govers F."/>
            <person name="Grunwald N.J."/>
            <person name="Huang W."/>
            <person name="Ivors K.L."/>
            <person name="Jones R.W."/>
            <person name="Kamoun S."/>
            <person name="Krampis K."/>
            <person name="Lamour K.H."/>
            <person name="Lee M.K."/>
            <person name="McDonald W.H."/>
            <person name="Medina M."/>
            <person name="Meijer H.J."/>
            <person name="Nordberg E.K."/>
            <person name="Maclean D.J."/>
            <person name="Ospina-Giraldo M.D."/>
            <person name="Morris P.F."/>
            <person name="Phuntumart V."/>
            <person name="Putnam N.H."/>
            <person name="Rash S."/>
            <person name="Rose J.K."/>
            <person name="Sakihama Y."/>
            <person name="Salamov A.A."/>
            <person name="Savidor A."/>
            <person name="Scheuring C.F."/>
            <person name="Smith B.M."/>
            <person name="Sobral B.W."/>
            <person name="Terry A."/>
            <person name="Torto-Alalibo T.A."/>
            <person name="Win J."/>
            <person name="Xu Z."/>
            <person name="Zhang H."/>
            <person name="Grigoriev I.V."/>
            <person name="Rokhsar D.S."/>
            <person name="Boore J.L."/>
        </authorList>
    </citation>
    <scope>NUCLEOTIDE SEQUENCE [LARGE SCALE GENOMIC DNA]</scope>
    <source>
        <strain evidence="1 2">P6497</strain>
    </source>
</reference>
<protein>
    <submittedName>
        <fullName evidence="1">Uncharacterized protein</fullName>
    </submittedName>
</protein>
<dbReference type="AlphaFoldDB" id="G4YKH1"/>
<organism evidence="1 2">
    <name type="scientific">Phytophthora sojae (strain P6497)</name>
    <name type="common">Soybean stem and root rot agent</name>
    <name type="synonym">Phytophthora megasperma f. sp. glycines</name>
    <dbReference type="NCBI Taxonomy" id="1094619"/>
    <lineage>
        <taxon>Eukaryota</taxon>
        <taxon>Sar</taxon>
        <taxon>Stramenopiles</taxon>
        <taxon>Oomycota</taxon>
        <taxon>Peronosporomycetes</taxon>
        <taxon>Peronosporales</taxon>
        <taxon>Peronosporaceae</taxon>
        <taxon>Phytophthora</taxon>
    </lineage>
</organism>
<dbReference type="EMBL" id="JH159151">
    <property type="protein sequence ID" value="EGZ28551.1"/>
    <property type="molecule type" value="Genomic_DNA"/>
</dbReference>
<gene>
    <name evidence="1" type="ORF">PHYSODRAFT_473980</name>
</gene>
<dbReference type="InParanoid" id="G4YKH1"/>
<evidence type="ECO:0000313" key="2">
    <source>
        <dbReference type="Proteomes" id="UP000002640"/>
    </source>
</evidence>
<proteinExistence type="predicted"/>
<keyword evidence="2" id="KW-1185">Reference proteome</keyword>
<dbReference type="GeneID" id="20654424"/>